<evidence type="ECO:0000313" key="3">
    <source>
        <dbReference type="Proteomes" id="UP000011083"/>
    </source>
</evidence>
<feature type="chain" id="PRO_5003990063" evidence="1">
    <location>
        <begin position="27"/>
        <end position="120"/>
    </location>
</feature>
<keyword evidence="1" id="KW-0732">Signal</keyword>
<dbReference type="VEuPathDB" id="AmoebaDB:ACA1_121280"/>
<dbReference type="RefSeq" id="XP_004333444.1">
    <property type="nucleotide sequence ID" value="XM_004333396.1"/>
</dbReference>
<dbReference type="GeneID" id="14911865"/>
<feature type="signal peptide" evidence="1">
    <location>
        <begin position="1"/>
        <end position="26"/>
    </location>
</feature>
<dbReference type="EMBL" id="KB008151">
    <property type="protein sequence ID" value="ELR11431.1"/>
    <property type="molecule type" value="Genomic_DNA"/>
</dbReference>
<name>L8GGV4_ACACF</name>
<proteinExistence type="predicted"/>
<protein>
    <submittedName>
        <fullName evidence="2">Uncharacterized protein</fullName>
    </submittedName>
</protein>
<dbReference type="AlphaFoldDB" id="L8GGV4"/>
<accession>L8GGV4</accession>
<dbReference type="Proteomes" id="UP000011083">
    <property type="component" value="Unassembled WGS sequence"/>
</dbReference>
<keyword evidence="3" id="KW-1185">Reference proteome</keyword>
<evidence type="ECO:0000256" key="1">
    <source>
        <dbReference type="SAM" id="SignalP"/>
    </source>
</evidence>
<gene>
    <name evidence="2" type="ORF">ACA1_121280</name>
</gene>
<organism evidence="2 3">
    <name type="scientific">Acanthamoeba castellanii (strain ATCC 30010 / Neff)</name>
    <dbReference type="NCBI Taxonomy" id="1257118"/>
    <lineage>
        <taxon>Eukaryota</taxon>
        <taxon>Amoebozoa</taxon>
        <taxon>Discosea</taxon>
        <taxon>Longamoebia</taxon>
        <taxon>Centramoebida</taxon>
        <taxon>Acanthamoebidae</taxon>
        <taxon>Acanthamoeba</taxon>
    </lineage>
</organism>
<evidence type="ECO:0000313" key="2">
    <source>
        <dbReference type="EMBL" id="ELR11431.1"/>
    </source>
</evidence>
<dbReference type="KEGG" id="acan:ACA1_121280"/>
<reference evidence="2 3" key="1">
    <citation type="journal article" date="2013" name="Genome Biol.">
        <title>Genome of Acanthamoeba castellanii highlights extensive lateral gene transfer and early evolution of tyrosine kinase signaling.</title>
        <authorList>
            <person name="Clarke M."/>
            <person name="Lohan A.J."/>
            <person name="Liu B."/>
            <person name="Lagkouvardos I."/>
            <person name="Roy S."/>
            <person name="Zafar N."/>
            <person name="Bertelli C."/>
            <person name="Schilde C."/>
            <person name="Kianianmomeni A."/>
            <person name="Burglin T.R."/>
            <person name="Frech C."/>
            <person name="Turcotte B."/>
            <person name="Kopec K.O."/>
            <person name="Synnott J.M."/>
            <person name="Choo C."/>
            <person name="Paponov I."/>
            <person name="Finkler A."/>
            <person name="Soon Heng Tan C."/>
            <person name="Hutchins A.P."/>
            <person name="Weinmeier T."/>
            <person name="Rattei T."/>
            <person name="Chu J.S."/>
            <person name="Gimenez G."/>
            <person name="Irimia M."/>
            <person name="Rigden D.J."/>
            <person name="Fitzpatrick D.A."/>
            <person name="Lorenzo-Morales J."/>
            <person name="Bateman A."/>
            <person name="Chiu C.H."/>
            <person name="Tang P."/>
            <person name="Hegemann P."/>
            <person name="Fromm H."/>
            <person name="Raoult D."/>
            <person name="Greub G."/>
            <person name="Miranda-Saavedra D."/>
            <person name="Chen N."/>
            <person name="Nash P."/>
            <person name="Ginger M.L."/>
            <person name="Horn M."/>
            <person name="Schaap P."/>
            <person name="Caler L."/>
            <person name="Loftus B."/>
        </authorList>
    </citation>
    <scope>NUCLEOTIDE SEQUENCE [LARGE SCALE GENOMIC DNA]</scope>
    <source>
        <strain evidence="2 3">Neff</strain>
    </source>
</reference>
<sequence>MNVSISGFSFALFFVLLLALAHKTHGLDSCSAALEPIFTGAQSHRCVQLTITTASASTSAVANAQGNVYFNRYFDGLVNQDTPSFGVVSNLNVGCNRGLASPSAPSRCRRAWPRTRSTCW</sequence>